<accession>A0A0F9NJD5</accession>
<evidence type="ECO:0000313" key="1">
    <source>
        <dbReference type="EMBL" id="KKN12112.1"/>
    </source>
</evidence>
<gene>
    <name evidence="1" type="ORF">LCGC14_1019830</name>
</gene>
<protein>
    <submittedName>
        <fullName evidence="1">Uncharacterized protein</fullName>
    </submittedName>
</protein>
<proteinExistence type="predicted"/>
<organism evidence="1">
    <name type="scientific">marine sediment metagenome</name>
    <dbReference type="NCBI Taxonomy" id="412755"/>
    <lineage>
        <taxon>unclassified sequences</taxon>
        <taxon>metagenomes</taxon>
        <taxon>ecological metagenomes</taxon>
    </lineage>
</organism>
<dbReference type="EMBL" id="LAZR01004066">
    <property type="protein sequence ID" value="KKN12112.1"/>
    <property type="molecule type" value="Genomic_DNA"/>
</dbReference>
<reference evidence="1" key="1">
    <citation type="journal article" date="2015" name="Nature">
        <title>Complex archaea that bridge the gap between prokaryotes and eukaryotes.</title>
        <authorList>
            <person name="Spang A."/>
            <person name="Saw J.H."/>
            <person name="Jorgensen S.L."/>
            <person name="Zaremba-Niedzwiedzka K."/>
            <person name="Martijn J."/>
            <person name="Lind A.E."/>
            <person name="van Eijk R."/>
            <person name="Schleper C."/>
            <person name="Guy L."/>
            <person name="Ettema T.J."/>
        </authorList>
    </citation>
    <scope>NUCLEOTIDE SEQUENCE</scope>
</reference>
<dbReference type="AlphaFoldDB" id="A0A0F9NJD5"/>
<sequence length="125" mass="14128">MIHAREDYNRIQDPAGKIPIDEPVFLIRGQDTVGPEAVEAWAELAEKLGAGSDIILKAREHAEAMRTWQWCHSKKTPDLPQRPPFTIFDIPVSPVAMEAVVHVLVDLMAELTRKITQGIPQRRKK</sequence>
<name>A0A0F9NJD5_9ZZZZ</name>
<comment type="caution">
    <text evidence="1">The sequence shown here is derived from an EMBL/GenBank/DDBJ whole genome shotgun (WGS) entry which is preliminary data.</text>
</comment>